<protein>
    <submittedName>
        <fullName evidence="2">FkbM family methyltransferase</fullName>
    </submittedName>
</protein>
<dbReference type="EMBL" id="JBHUDY010000001">
    <property type="protein sequence ID" value="MFD1611624.1"/>
    <property type="molecule type" value="Genomic_DNA"/>
</dbReference>
<keyword evidence="2" id="KW-0808">Transferase</keyword>
<dbReference type="Proteomes" id="UP001597115">
    <property type="component" value="Unassembled WGS sequence"/>
</dbReference>
<dbReference type="GO" id="GO:0032259">
    <property type="term" value="P:methylation"/>
    <property type="evidence" value="ECO:0007669"/>
    <property type="project" value="UniProtKB-KW"/>
</dbReference>
<dbReference type="SUPFAM" id="SSF53335">
    <property type="entry name" value="S-adenosyl-L-methionine-dependent methyltransferases"/>
    <property type="match status" value="1"/>
</dbReference>
<dbReference type="PANTHER" id="PTHR34203:SF15">
    <property type="entry name" value="SLL1173 PROTEIN"/>
    <property type="match status" value="1"/>
</dbReference>
<dbReference type="Gene3D" id="3.40.50.150">
    <property type="entry name" value="Vaccinia Virus protein VP39"/>
    <property type="match status" value="1"/>
</dbReference>
<proteinExistence type="predicted"/>
<keyword evidence="3" id="KW-1185">Reference proteome</keyword>
<evidence type="ECO:0000313" key="2">
    <source>
        <dbReference type="EMBL" id="MFD1611624.1"/>
    </source>
</evidence>
<keyword evidence="2" id="KW-0489">Methyltransferase</keyword>
<feature type="domain" description="Methyltransferase FkbM" evidence="1">
    <location>
        <begin position="86"/>
        <end position="237"/>
    </location>
</feature>
<comment type="caution">
    <text evidence="2">The sequence shown here is derived from an EMBL/GenBank/DDBJ whole genome shotgun (WGS) entry which is preliminary data.</text>
</comment>
<evidence type="ECO:0000313" key="3">
    <source>
        <dbReference type="Proteomes" id="UP001597115"/>
    </source>
</evidence>
<dbReference type="InterPro" id="IPR006342">
    <property type="entry name" value="FkbM_mtfrase"/>
</dbReference>
<dbReference type="NCBIfam" id="TIGR01444">
    <property type="entry name" value="fkbM_fam"/>
    <property type="match status" value="1"/>
</dbReference>
<dbReference type="PANTHER" id="PTHR34203">
    <property type="entry name" value="METHYLTRANSFERASE, FKBM FAMILY PROTEIN"/>
    <property type="match status" value="1"/>
</dbReference>
<dbReference type="GO" id="GO:0008168">
    <property type="term" value="F:methyltransferase activity"/>
    <property type="evidence" value="ECO:0007669"/>
    <property type="project" value="UniProtKB-KW"/>
</dbReference>
<reference evidence="3" key="1">
    <citation type="journal article" date="2019" name="Int. J. Syst. Evol. Microbiol.">
        <title>The Global Catalogue of Microorganisms (GCM) 10K type strain sequencing project: providing services to taxonomists for standard genome sequencing and annotation.</title>
        <authorList>
            <consortium name="The Broad Institute Genomics Platform"/>
            <consortium name="The Broad Institute Genome Sequencing Center for Infectious Disease"/>
            <person name="Wu L."/>
            <person name="Ma J."/>
        </authorList>
    </citation>
    <scope>NUCLEOTIDE SEQUENCE [LARGE SCALE GENOMIC DNA]</scope>
    <source>
        <strain evidence="3">CGMCC 1.16275</strain>
    </source>
</reference>
<dbReference type="InterPro" id="IPR052514">
    <property type="entry name" value="SAM-dependent_MTase"/>
</dbReference>
<sequence length="276" mass="30884">MQFRGITAPARWTFLPIWTRAQYARAVRRAAMLFPGPYPTDIPGLGAMLLSPGDFIDSRIACFHVWEPEITAFIKAHLKPDRVAVDIGANIGYFTIVMSRVARQVYAVEPCPPTLEKLDWTVKHNGLSNVQVLPYGISDRAERRAMTYDRHNSGRNAFAEPAADGIELRRFEDLIPAEDLPDVSLIKIDVEGMEGPVMRDIASVVPKMAPDLVIVCEAWSDGTPLDWLPLYLEQGFRPFRIPNSYGFDHYARATIADPAPYVDGHEGIHDIALIRA</sequence>
<dbReference type="InterPro" id="IPR029063">
    <property type="entry name" value="SAM-dependent_MTases_sf"/>
</dbReference>
<gene>
    <name evidence="2" type="ORF">ACFSCW_07415</name>
</gene>
<organism evidence="2 3">
    <name type="scientific">Sphingomonas tabacisoli</name>
    <dbReference type="NCBI Taxonomy" id="2249466"/>
    <lineage>
        <taxon>Bacteria</taxon>
        <taxon>Pseudomonadati</taxon>
        <taxon>Pseudomonadota</taxon>
        <taxon>Alphaproteobacteria</taxon>
        <taxon>Sphingomonadales</taxon>
        <taxon>Sphingomonadaceae</taxon>
        <taxon>Sphingomonas</taxon>
    </lineage>
</organism>
<accession>A0ABW4I117</accession>
<evidence type="ECO:0000259" key="1">
    <source>
        <dbReference type="Pfam" id="PF05050"/>
    </source>
</evidence>
<dbReference type="RefSeq" id="WP_380888209.1">
    <property type="nucleotide sequence ID" value="NZ_JBHUDY010000001.1"/>
</dbReference>
<dbReference type="Pfam" id="PF05050">
    <property type="entry name" value="Methyltransf_21"/>
    <property type="match status" value="1"/>
</dbReference>
<name>A0ABW4I117_9SPHN</name>